<evidence type="ECO:0000256" key="3">
    <source>
        <dbReference type="ARBA" id="ARBA00022989"/>
    </source>
</evidence>
<dbReference type="HOGENOM" id="CLU_000604_84_3_11"/>
<dbReference type="Pfam" id="PF00664">
    <property type="entry name" value="ABC_membrane"/>
    <property type="match status" value="1"/>
</dbReference>
<dbReference type="InterPro" id="IPR039421">
    <property type="entry name" value="Type_1_exporter"/>
</dbReference>
<dbReference type="PROSITE" id="PS50929">
    <property type="entry name" value="ABC_TM1F"/>
    <property type="match status" value="1"/>
</dbReference>
<dbReference type="Pfam" id="PF00005">
    <property type="entry name" value="ABC_tran"/>
    <property type="match status" value="1"/>
</dbReference>
<evidence type="ECO:0000256" key="2">
    <source>
        <dbReference type="ARBA" id="ARBA00022692"/>
    </source>
</evidence>
<keyword evidence="2 5" id="KW-0812">Transmembrane</keyword>
<evidence type="ECO:0000256" key="1">
    <source>
        <dbReference type="ARBA" id="ARBA00004651"/>
    </source>
</evidence>
<evidence type="ECO:0000313" key="9">
    <source>
        <dbReference type="Proteomes" id="UP000010301"/>
    </source>
</evidence>
<feature type="domain" description="ABC transporter" evidence="6">
    <location>
        <begin position="357"/>
        <end position="641"/>
    </location>
</feature>
<comment type="subcellular location">
    <subcellularLocation>
        <location evidence="1">Cell membrane</location>
        <topology evidence="1">Multi-pass membrane protein</topology>
    </subcellularLocation>
</comment>
<dbReference type="GO" id="GO:0015421">
    <property type="term" value="F:ABC-type oligopeptide transporter activity"/>
    <property type="evidence" value="ECO:0007669"/>
    <property type="project" value="TreeGrafter"/>
</dbReference>
<evidence type="ECO:0000313" key="8">
    <source>
        <dbReference type="EMBL" id="EEH63696.1"/>
    </source>
</evidence>
<dbReference type="STRING" id="525245.HMPREF0044_0715"/>
<keyword evidence="4 5" id="KW-0472">Membrane</keyword>
<reference evidence="8 9" key="1">
    <citation type="submission" date="2009-01" db="EMBL/GenBank/DDBJ databases">
        <authorList>
            <person name="Qin X."/>
            <person name="Bachman B."/>
            <person name="Battles P."/>
            <person name="Bell A."/>
            <person name="Bess C."/>
            <person name="Bickham C."/>
            <person name="Chaboub L."/>
            <person name="Chen D."/>
            <person name="Coyle M."/>
            <person name="Deiros D.R."/>
            <person name="Dinh H."/>
            <person name="Forbes L."/>
            <person name="Fowler G."/>
            <person name="Francisco L."/>
            <person name="Fu Q."/>
            <person name="Gubbala S."/>
            <person name="Hale W."/>
            <person name="Han Y."/>
            <person name="Hemphill L."/>
            <person name="Highlander S.K."/>
            <person name="Hirani K."/>
            <person name="Hogues M."/>
            <person name="Jackson L."/>
            <person name="Jakkamsetti A."/>
            <person name="Javaid M."/>
            <person name="Jiang H."/>
            <person name="Korchina V."/>
            <person name="Kovar C."/>
            <person name="Lara F."/>
            <person name="Lee S."/>
            <person name="Mata R."/>
            <person name="Mathew T."/>
            <person name="Moen C."/>
            <person name="Morales K."/>
            <person name="Munidasa M."/>
            <person name="Nazareth L."/>
            <person name="Ngo R."/>
            <person name="Nguyen L."/>
            <person name="Okwuonu G."/>
            <person name="Ongeri F."/>
            <person name="Patil S."/>
            <person name="Petrosino J."/>
            <person name="Pham C."/>
            <person name="Pham P."/>
            <person name="Pu L.-L."/>
            <person name="Puazo M."/>
            <person name="Raj R."/>
            <person name="Reid J."/>
            <person name="Rouhana J."/>
            <person name="Saada N."/>
            <person name="Shang Y."/>
            <person name="Simmons D."/>
            <person name="Thornton R."/>
            <person name="Warren J."/>
            <person name="Weissenberger G."/>
            <person name="Zhang J."/>
            <person name="Zhang L."/>
            <person name="Zhou C."/>
            <person name="Zhu D."/>
            <person name="Muzny D."/>
            <person name="Worley K."/>
            <person name="Gibbs R."/>
        </authorList>
    </citation>
    <scope>NUCLEOTIDE SEQUENCE [LARGE SCALE GENOMIC DNA]</scope>
    <source>
        <strain evidence="8 9">DSM 15436</strain>
    </source>
</reference>
<dbReference type="InterPro" id="IPR011527">
    <property type="entry name" value="ABC1_TM_dom"/>
</dbReference>
<evidence type="ECO:0000259" key="7">
    <source>
        <dbReference type="PROSITE" id="PS50929"/>
    </source>
</evidence>
<feature type="domain" description="ABC transmembrane type-1" evidence="7">
    <location>
        <begin position="69"/>
        <end position="354"/>
    </location>
</feature>
<dbReference type="Proteomes" id="UP000010301">
    <property type="component" value="Unassembled WGS sequence"/>
</dbReference>
<dbReference type="PANTHER" id="PTHR43394:SF1">
    <property type="entry name" value="ATP-BINDING CASSETTE SUB-FAMILY B MEMBER 10, MITOCHONDRIAL"/>
    <property type="match status" value="1"/>
</dbReference>
<gene>
    <name evidence="8" type="ORF">HMPREF0044_0715</name>
</gene>
<feature type="transmembrane region" description="Helical" evidence="5">
    <location>
        <begin position="109"/>
        <end position="129"/>
    </location>
</feature>
<feature type="transmembrane region" description="Helical" evidence="5">
    <location>
        <begin position="302"/>
        <end position="319"/>
    </location>
</feature>
<dbReference type="Gene3D" id="1.20.1560.10">
    <property type="entry name" value="ABC transporter type 1, transmembrane domain"/>
    <property type="match status" value="1"/>
</dbReference>
<dbReference type="PROSITE" id="PS00211">
    <property type="entry name" value="ABC_TRANSPORTER_1"/>
    <property type="match status" value="1"/>
</dbReference>
<feature type="transmembrane region" description="Helical" evidence="5">
    <location>
        <begin position="65"/>
        <end position="89"/>
    </location>
</feature>
<evidence type="ECO:0000259" key="6">
    <source>
        <dbReference type="PROSITE" id="PS50893"/>
    </source>
</evidence>
<organism evidence="8 9">
    <name type="scientific">Gleimia coleocanis DSM 15436</name>
    <dbReference type="NCBI Taxonomy" id="525245"/>
    <lineage>
        <taxon>Bacteria</taxon>
        <taxon>Bacillati</taxon>
        <taxon>Actinomycetota</taxon>
        <taxon>Actinomycetes</taxon>
        <taxon>Actinomycetales</taxon>
        <taxon>Actinomycetaceae</taxon>
        <taxon>Gleimia</taxon>
    </lineage>
</organism>
<dbReference type="Gene3D" id="3.40.50.300">
    <property type="entry name" value="P-loop containing nucleotide triphosphate hydrolases"/>
    <property type="match status" value="1"/>
</dbReference>
<dbReference type="PROSITE" id="PS50893">
    <property type="entry name" value="ABC_TRANSPORTER_2"/>
    <property type="match status" value="1"/>
</dbReference>
<evidence type="ECO:0000256" key="5">
    <source>
        <dbReference type="SAM" id="Phobius"/>
    </source>
</evidence>
<dbReference type="AlphaFoldDB" id="C0W0X2"/>
<dbReference type="GO" id="GO:0005886">
    <property type="term" value="C:plasma membrane"/>
    <property type="evidence" value="ECO:0007669"/>
    <property type="project" value="UniProtKB-SubCell"/>
</dbReference>
<comment type="caution">
    <text evidence="8">The sequence shown here is derived from an EMBL/GenBank/DDBJ whole genome shotgun (WGS) entry which is preliminary data.</text>
</comment>
<dbReference type="InterPro" id="IPR027417">
    <property type="entry name" value="P-loop_NTPase"/>
</dbReference>
<dbReference type="GO" id="GO:0016887">
    <property type="term" value="F:ATP hydrolysis activity"/>
    <property type="evidence" value="ECO:0007669"/>
    <property type="project" value="InterPro"/>
</dbReference>
<dbReference type="InterPro" id="IPR036640">
    <property type="entry name" value="ABC1_TM_sf"/>
</dbReference>
<dbReference type="RefSeq" id="WP_006546487.1">
    <property type="nucleotide sequence ID" value="NZ_DS999543.1"/>
</dbReference>
<keyword evidence="3 5" id="KW-1133">Transmembrane helix</keyword>
<feature type="transmembrane region" description="Helical" evidence="5">
    <location>
        <begin position="187"/>
        <end position="205"/>
    </location>
</feature>
<dbReference type="SUPFAM" id="SSF52540">
    <property type="entry name" value="P-loop containing nucleoside triphosphate hydrolases"/>
    <property type="match status" value="1"/>
</dbReference>
<proteinExistence type="predicted"/>
<dbReference type="PANTHER" id="PTHR43394">
    <property type="entry name" value="ATP-DEPENDENT PERMEASE MDL1, MITOCHONDRIAL"/>
    <property type="match status" value="1"/>
</dbReference>
<dbReference type="GO" id="GO:0005524">
    <property type="term" value="F:ATP binding"/>
    <property type="evidence" value="ECO:0007669"/>
    <property type="project" value="InterPro"/>
</dbReference>
<evidence type="ECO:0000256" key="4">
    <source>
        <dbReference type="ARBA" id="ARBA00023136"/>
    </source>
</evidence>
<dbReference type="EMBL" id="ACFG01000030">
    <property type="protein sequence ID" value="EEH63696.1"/>
    <property type="molecule type" value="Genomic_DNA"/>
</dbReference>
<dbReference type="InterPro" id="IPR003439">
    <property type="entry name" value="ABC_transporter-like_ATP-bd"/>
</dbReference>
<dbReference type="CDD" id="cd07346">
    <property type="entry name" value="ABC_6TM_exporters"/>
    <property type="match status" value="1"/>
</dbReference>
<accession>C0W0X2</accession>
<feature type="transmembrane region" description="Helical" evidence="5">
    <location>
        <begin position="211"/>
        <end position="234"/>
    </location>
</feature>
<keyword evidence="9" id="KW-1185">Reference proteome</keyword>
<dbReference type="OrthoDB" id="4966664at2"/>
<dbReference type="eggNOG" id="COG1132">
    <property type="taxonomic scope" value="Bacteria"/>
</dbReference>
<protein>
    <submittedName>
        <fullName evidence="8">ABC transporter transmembrane region</fullName>
    </submittedName>
</protein>
<dbReference type="InterPro" id="IPR017871">
    <property type="entry name" value="ABC_transporter-like_CS"/>
</dbReference>
<name>C0W0X2_9ACTO</name>
<sequence length="669" mass="72730">MSNPVSLEQRIADVEARAQAEQVTLPPVKDYPDISIPGLNPVDYPAKKFSAKKWANLCVLAKHNWIPLVIVIALSIGSAILMPLVSKAAGEALDVGTAITKGLATYPDLYWSLGWLGLIIFLIGVLLALQAIFESALWQSGYINSSYFLFSHTIRRALSTKENLTTGETLTTLSSDTFYIGNLQAQFASFVGAVSGIGFIAYLMFSTSVPLALVVLIGMPIMLGTLSFIVPKFYAKQSEQRKAQGELSALTTDMLSGLRVLRGIGGETQFKKTYVAQNAVVTEAGVQVAKPSAWMRVTEQTLPALLTVVIIGYGALLVFSGELTAGQLLAFYGYAMYLSQPMRTFSWFITSFTRARVSLDKFAKIASVPDVISDAEAKPENGDFDWQQVPLTEKTGRTVINPGEITALVSPDPTQTALLAESLGRLNTCETIYIGEQRLVEIPIEKVRAHLITSVATNHLFAGTLRDNVAGASKRVWPARDVKEDILRENLELEIREENYQAYPWPDDADPQLVEALKAADAMDILTGLPGGLDGLITEKGRSVSGGQRQRIALARALYANPDVLILIEPTSAVDSHTESRIAKNLRDYRQGKTTIIVTSSPLVLEICDRVVVYSALEKETRETLPTAIGAGTHAQLLADTSEAGRAYRQVVSRATGTDNDQEAEGVKK</sequence>
<dbReference type="SUPFAM" id="SSF90123">
    <property type="entry name" value="ABC transporter transmembrane region"/>
    <property type="match status" value="1"/>
</dbReference>